<evidence type="ECO:0000313" key="9">
    <source>
        <dbReference type="EMBL" id="APE42004.1"/>
    </source>
</evidence>
<dbReference type="PROSITE" id="PS00409">
    <property type="entry name" value="PROKAR_NTER_METHYL"/>
    <property type="match status" value="1"/>
</dbReference>
<dbReference type="InterPro" id="IPR051621">
    <property type="entry name" value="T2SS_protein_J"/>
</dbReference>
<organism evidence="9 10">
    <name type="scientific">Sulfitobacter alexandrii</name>
    <dbReference type="NCBI Taxonomy" id="1917485"/>
    <lineage>
        <taxon>Bacteria</taxon>
        <taxon>Pseudomonadati</taxon>
        <taxon>Pseudomonadota</taxon>
        <taxon>Alphaproteobacteria</taxon>
        <taxon>Rhodobacterales</taxon>
        <taxon>Roseobacteraceae</taxon>
        <taxon>Sulfitobacter</taxon>
    </lineage>
</organism>
<dbReference type="AlphaFoldDB" id="A0A1J0WCG3"/>
<keyword evidence="2" id="KW-1003">Cell membrane</keyword>
<protein>
    <submittedName>
        <fullName evidence="9">Uncharacterized protein</fullName>
    </submittedName>
</protein>
<evidence type="ECO:0000256" key="6">
    <source>
        <dbReference type="ARBA" id="ARBA00022989"/>
    </source>
</evidence>
<name>A0A1J0WCG3_9RHOB</name>
<gene>
    <name evidence="9" type="ORF">BOO69_00200</name>
</gene>
<evidence type="ECO:0000256" key="2">
    <source>
        <dbReference type="ARBA" id="ARBA00022475"/>
    </source>
</evidence>
<evidence type="ECO:0000256" key="5">
    <source>
        <dbReference type="ARBA" id="ARBA00022692"/>
    </source>
</evidence>
<evidence type="ECO:0000256" key="1">
    <source>
        <dbReference type="ARBA" id="ARBA00004377"/>
    </source>
</evidence>
<keyword evidence="3" id="KW-0488">Methylation</keyword>
<dbReference type="STRING" id="1917485.BOO69_00200"/>
<evidence type="ECO:0000256" key="4">
    <source>
        <dbReference type="ARBA" id="ARBA00022519"/>
    </source>
</evidence>
<dbReference type="InterPro" id="IPR045584">
    <property type="entry name" value="Pilin-like"/>
</dbReference>
<keyword evidence="10" id="KW-1185">Reference proteome</keyword>
<dbReference type="Proteomes" id="UP000181897">
    <property type="component" value="Chromosome"/>
</dbReference>
<keyword evidence="4" id="KW-0997">Cell inner membrane</keyword>
<proteinExistence type="predicted"/>
<dbReference type="PANTHER" id="PTHR39583">
    <property type="entry name" value="TYPE II SECRETION SYSTEM PROTEIN J-RELATED"/>
    <property type="match status" value="1"/>
</dbReference>
<dbReference type="RefSeq" id="WP_071969218.1">
    <property type="nucleotide sequence ID" value="NZ_CP018076.1"/>
</dbReference>
<sequence>MTQPPAARDAGITLIEMLVALAIFALVGLASFTTLDTIINVQKRTDNRLERLSQIDRALVVFSRDLQQSEPLSLTLAEGVLRTETDGGRRYRSYLAAENTMVRESGERFDDTPVRQTLFGPLRGLSFRVLSASGTWSDSWPVENGIYPKGVELTLTLDEDREVLRLVALPQVVTP</sequence>
<dbReference type="EMBL" id="CP018076">
    <property type="protein sequence ID" value="APE42004.1"/>
    <property type="molecule type" value="Genomic_DNA"/>
</dbReference>
<evidence type="ECO:0000313" key="10">
    <source>
        <dbReference type="Proteomes" id="UP000181897"/>
    </source>
</evidence>
<dbReference type="GO" id="GO:0015628">
    <property type="term" value="P:protein secretion by the type II secretion system"/>
    <property type="evidence" value="ECO:0007669"/>
    <property type="project" value="InterPro"/>
</dbReference>
<dbReference type="PANTHER" id="PTHR39583:SF2">
    <property type="entry name" value="TYPE II SECRETION SYSTEM PROTEIN J"/>
    <property type="match status" value="1"/>
</dbReference>
<dbReference type="GO" id="GO:0015627">
    <property type="term" value="C:type II protein secretion system complex"/>
    <property type="evidence" value="ECO:0007669"/>
    <property type="project" value="InterPro"/>
</dbReference>
<feature type="transmembrane region" description="Helical" evidence="8">
    <location>
        <begin position="12"/>
        <end position="35"/>
    </location>
</feature>
<dbReference type="NCBIfam" id="TIGR02532">
    <property type="entry name" value="IV_pilin_GFxxxE"/>
    <property type="match status" value="1"/>
</dbReference>
<dbReference type="GO" id="GO:0005886">
    <property type="term" value="C:plasma membrane"/>
    <property type="evidence" value="ECO:0007669"/>
    <property type="project" value="UniProtKB-SubCell"/>
</dbReference>
<dbReference type="KEGG" id="suam:BOO69_00200"/>
<evidence type="ECO:0000256" key="3">
    <source>
        <dbReference type="ARBA" id="ARBA00022481"/>
    </source>
</evidence>
<accession>A0A1J0WCG3</accession>
<dbReference type="Gene3D" id="2.10.70.20">
    <property type="entry name" value="gspk-gspi-gspj complex like domains"/>
    <property type="match status" value="1"/>
</dbReference>
<keyword evidence="6 8" id="KW-1133">Transmembrane helix</keyword>
<evidence type="ECO:0000256" key="7">
    <source>
        <dbReference type="ARBA" id="ARBA00023136"/>
    </source>
</evidence>
<comment type="subcellular location">
    <subcellularLocation>
        <location evidence="1">Cell inner membrane</location>
        <topology evidence="1">Single-pass membrane protein</topology>
    </subcellularLocation>
</comment>
<evidence type="ECO:0000256" key="8">
    <source>
        <dbReference type="SAM" id="Phobius"/>
    </source>
</evidence>
<dbReference type="Pfam" id="PF07963">
    <property type="entry name" value="N_methyl"/>
    <property type="match status" value="1"/>
</dbReference>
<keyword evidence="7 8" id="KW-0472">Membrane</keyword>
<dbReference type="SUPFAM" id="SSF54523">
    <property type="entry name" value="Pili subunits"/>
    <property type="match status" value="1"/>
</dbReference>
<dbReference type="InterPro" id="IPR012902">
    <property type="entry name" value="N_methyl_site"/>
</dbReference>
<keyword evidence="5 8" id="KW-0812">Transmembrane</keyword>
<reference evidence="9 10" key="1">
    <citation type="submission" date="2016-11" db="EMBL/GenBank/DDBJ databases">
        <title>Complete genome sequence of Sulfitobacter sp. AM1-D1, a toxic bacteria associated with marine dinoflagellate Alexandrium minutum in East China Sea.</title>
        <authorList>
            <person name="Yang Q."/>
            <person name="Zhang X."/>
            <person name="Tian X."/>
        </authorList>
    </citation>
    <scope>NUCLEOTIDE SEQUENCE [LARGE SCALE GENOMIC DNA]</scope>
    <source>
        <strain evidence="9 10">AM1-D1</strain>
    </source>
</reference>